<dbReference type="Pfam" id="PF25019">
    <property type="entry name" value="LRR_R13L1-DRL21"/>
    <property type="match status" value="1"/>
</dbReference>
<dbReference type="Pfam" id="PF23598">
    <property type="entry name" value="LRR_14"/>
    <property type="match status" value="1"/>
</dbReference>
<dbReference type="InterPro" id="IPR001611">
    <property type="entry name" value="Leu-rich_rpt"/>
</dbReference>
<dbReference type="InterPro" id="IPR055414">
    <property type="entry name" value="LRR_R13L4/SHOC2-like"/>
</dbReference>
<keyword evidence="11" id="KW-0472">Membrane</keyword>
<keyword evidence="10" id="KW-1133">Transmembrane helix</keyword>
<dbReference type="PROSITE" id="PS00108">
    <property type="entry name" value="PROTEIN_KINASE_ST"/>
    <property type="match status" value="1"/>
</dbReference>
<protein>
    <recommendedName>
        <fullName evidence="14">Protein kinase domain-containing protein</fullName>
    </recommendedName>
</protein>
<proteinExistence type="predicted"/>
<feature type="compositionally biased region" description="Basic and acidic residues" evidence="13">
    <location>
        <begin position="1397"/>
        <end position="1428"/>
    </location>
</feature>
<keyword evidence="8" id="KW-0611">Plant defense</keyword>
<name>A0ABC9AS63_9POAL</name>
<dbReference type="SUPFAM" id="SSF52047">
    <property type="entry name" value="RNI-like"/>
    <property type="match status" value="1"/>
</dbReference>
<comment type="subcellular location">
    <subcellularLocation>
        <location evidence="1">Cell membrane</location>
        <topology evidence="1">Single-pass membrane protein</topology>
    </subcellularLocation>
</comment>
<dbReference type="EMBL" id="OZ075132">
    <property type="protein sequence ID" value="CAL4984853.1"/>
    <property type="molecule type" value="Genomic_DNA"/>
</dbReference>
<dbReference type="InterPro" id="IPR036388">
    <property type="entry name" value="WH-like_DNA-bd_sf"/>
</dbReference>
<dbReference type="InterPro" id="IPR002182">
    <property type="entry name" value="NB-ARC"/>
</dbReference>
<dbReference type="GO" id="GO:0005886">
    <property type="term" value="C:plasma membrane"/>
    <property type="evidence" value="ECO:0007669"/>
    <property type="project" value="UniProtKB-SubCell"/>
</dbReference>
<dbReference type="Gene3D" id="3.40.50.300">
    <property type="entry name" value="P-loop containing nucleotide triphosphate hydrolases"/>
    <property type="match status" value="1"/>
</dbReference>
<evidence type="ECO:0000256" key="5">
    <source>
        <dbReference type="ARBA" id="ARBA00022737"/>
    </source>
</evidence>
<dbReference type="Pfam" id="PF00931">
    <property type="entry name" value="NB-ARC"/>
    <property type="match status" value="1"/>
</dbReference>
<evidence type="ECO:0000256" key="12">
    <source>
        <dbReference type="PROSITE-ProRule" id="PRU10141"/>
    </source>
</evidence>
<evidence type="ECO:0000256" key="8">
    <source>
        <dbReference type="ARBA" id="ARBA00022821"/>
    </source>
</evidence>
<dbReference type="GO" id="GO:0016301">
    <property type="term" value="F:kinase activity"/>
    <property type="evidence" value="ECO:0007669"/>
    <property type="project" value="UniProtKB-KW"/>
</dbReference>
<accession>A0ABC9AS63</accession>
<dbReference type="PROSITE" id="PS50011">
    <property type="entry name" value="PROTEIN_KINASE_DOM"/>
    <property type="match status" value="1"/>
</dbReference>
<dbReference type="PANTHER" id="PTHR45707">
    <property type="entry name" value="C2 CALCIUM/LIPID-BINDING PLANT PHOSPHORIBOSYLTRANSFERASE FAMILY PROTEIN"/>
    <property type="match status" value="1"/>
</dbReference>
<dbReference type="InterPro" id="IPR017441">
    <property type="entry name" value="Protein_kinase_ATP_BS"/>
</dbReference>
<dbReference type="InterPro" id="IPR032675">
    <property type="entry name" value="LRR_dom_sf"/>
</dbReference>
<evidence type="ECO:0000256" key="10">
    <source>
        <dbReference type="ARBA" id="ARBA00022989"/>
    </source>
</evidence>
<dbReference type="SUPFAM" id="SSF56112">
    <property type="entry name" value="Protein kinase-like (PK-like)"/>
    <property type="match status" value="1"/>
</dbReference>
<dbReference type="InterPro" id="IPR058922">
    <property type="entry name" value="WHD_DRP"/>
</dbReference>
<reference evidence="16" key="1">
    <citation type="submission" date="2024-06" db="EMBL/GenBank/DDBJ databases">
        <authorList>
            <person name="Ryan C."/>
        </authorList>
    </citation>
    <scope>NUCLEOTIDE SEQUENCE [LARGE SCALE GENOMIC DNA]</scope>
</reference>
<dbReference type="PANTHER" id="PTHR45707:SF76">
    <property type="entry name" value="PROTEIN KINASE DOMAIN-CONTAINING PROTEIN"/>
    <property type="match status" value="1"/>
</dbReference>
<keyword evidence="3" id="KW-0808">Transferase</keyword>
<dbReference type="Gene3D" id="3.30.200.20">
    <property type="entry name" value="Phosphorylase Kinase, domain 1"/>
    <property type="match status" value="1"/>
</dbReference>
<keyword evidence="9 12" id="KW-0067">ATP-binding</keyword>
<evidence type="ECO:0000256" key="2">
    <source>
        <dbReference type="ARBA" id="ARBA00022614"/>
    </source>
</evidence>
<evidence type="ECO:0000256" key="11">
    <source>
        <dbReference type="ARBA" id="ARBA00023136"/>
    </source>
</evidence>
<evidence type="ECO:0000313" key="16">
    <source>
        <dbReference type="Proteomes" id="UP001497457"/>
    </source>
</evidence>
<evidence type="ECO:0000256" key="9">
    <source>
        <dbReference type="ARBA" id="ARBA00022840"/>
    </source>
</evidence>
<dbReference type="CDD" id="cd00009">
    <property type="entry name" value="AAA"/>
    <property type="match status" value="1"/>
</dbReference>
<feature type="region of interest" description="Disordered" evidence="13">
    <location>
        <begin position="1392"/>
        <end position="1428"/>
    </location>
</feature>
<dbReference type="Gene3D" id="1.10.10.10">
    <property type="entry name" value="Winged helix-like DNA-binding domain superfamily/Winged helix DNA-binding domain"/>
    <property type="match status" value="1"/>
</dbReference>
<dbReference type="FunFam" id="3.30.200.20:FF:000465">
    <property type="entry name" value="Cysteine-rich receptor-like protein kinase 6"/>
    <property type="match status" value="1"/>
</dbReference>
<reference evidence="15 16" key="2">
    <citation type="submission" date="2024-10" db="EMBL/GenBank/DDBJ databases">
        <authorList>
            <person name="Ryan C."/>
        </authorList>
    </citation>
    <scope>NUCLEOTIDE SEQUENCE [LARGE SCALE GENOMIC DNA]</scope>
</reference>
<dbReference type="Pfam" id="PF00069">
    <property type="entry name" value="Pkinase"/>
    <property type="match status" value="1"/>
</dbReference>
<feature type="compositionally biased region" description="Polar residues" evidence="13">
    <location>
        <begin position="1518"/>
        <end position="1532"/>
    </location>
</feature>
<dbReference type="PRINTS" id="PR00364">
    <property type="entry name" value="DISEASERSIST"/>
</dbReference>
<feature type="binding site" evidence="12">
    <location>
        <position position="47"/>
    </location>
    <ligand>
        <name>ATP</name>
        <dbReference type="ChEBI" id="CHEBI:30616"/>
    </ligand>
</feature>
<feature type="compositionally biased region" description="Low complexity" evidence="13">
    <location>
        <begin position="1503"/>
        <end position="1515"/>
    </location>
</feature>
<evidence type="ECO:0000256" key="3">
    <source>
        <dbReference type="ARBA" id="ARBA00022679"/>
    </source>
</evidence>
<dbReference type="Proteomes" id="UP001497457">
    <property type="component" value="Chromosome 22rd"/>
</dbReference>
<dbReference type="Gene3D" id="3.80.10.10">
    <property type="entry name" value="Ribonuclease Inhibitor"/>
    <property type="match status" value="3"/>
</dbReference>
<sequence length="1571" mass="176623">MELEDVSFQLLREITDGFSKEQIIGEGAFGVVYKGVTKNGDDVAVKKLKLRDVNLDFKQFQNELYNLAKLKHQNIVQILGYCYETKKKTFIMPKGREVLVEKTYTALCLEYLDNGSLQKHLSDEFCGLDWRIRFQIIKGICKGLKYMHEELENPIYHLDLKPDNILLDKNMVPKIADFGLSRIVGEEPTRTTKNPYGTPGYQPPEYIDRGEISDKFDIFSLGIIMIRILSGPKGYPKCLDISSEEFIDQVQTNWRNRLQATCITDSLLEAYCHQVKTCTHIALNSVVQDRQKRPDIVYITDKLNEIEIDDFGQLPEKGCHKIVMRTKSKDITGQHKKWNSGHSSSEMDIIGAPETSSSVVEELIVGRTEEKEKIMASLLEAMPKKIVILPIYGIGGIGKTSFARLIYNDPKFKGYSHVWVHVSQSFDLHKIHDSIISQLMEKESQGNDYGKKVMIVLDDLWEDNQFQLQKLKDVIYHDDRNMIILVTTRSELVAERICSNLKPYKILPLTNDMCWEVIKQRSDFQGRDDKEQLIDIGQEIAQKCGGVALAAQSLGFTLWSMNFDEWIKVKDNHIWNETVSNDFSMPSYVLASLRLSYSYMSPYLKPCFTYCATFPKGHKIVKQDLIFQWISLDFVRATKLLSMMQLCEVYIVHLLGLSFFQQSVSPKTSEAYYEQATFFTMHDLVHDLAISLIGDRILDQSKQCDTMGSSCEYALLSDCSRPLGLWLTSHERLIALRFLDSCKSKLSGVAFAPAKSLRVLDLSECSIQKLPDSIGLLKQLRYLNAPAIQDGMVPECITNLTSLIYLSLHKSSNIHKLPESIGEMESLMHLDLSACKIRQLPVSFRKLGRLVHLDLSYCHGISGVSESLRSLTRLQHLNLSSCGSIEQPIPLSSLRELEYLNLSDVPCFGLQQVLVNLTKLSGSLNTLDLSYCCNLEKLPARVEAINSLKFVNVYGCSNLDMSTLPRNKNGSAMLPHFVVHADDGESSSNLWELEDMHPTLLEISSLENVKSAEEAKRIKLAQKQSIKNLTLAWKNDAKRLVDDDGDILSELEPPSTLEVLTLNGYNSISFPFWMTSIATYLCRLKEVYMEDLPNCNVLPPLGQLPNLVMLDIRRMDSIRKIDGDFYGGSSRPFPKLKYFTLCHIEYLEEWNAASFSGEDGLNKLAFPELLVTTIGGCPLLRFNTCVPLGKGTLYIESSDHVLLSSWENSGHVSASTKGLFVRCCEAPLHQWSLLRHLPCLRHLQITDCSDLTCGSTDLLGCISSLEILIVEGYDRKNTTVALPEGLGDLTSLKDLKVLDCNSIKTLPESIQQLTCLQKLEINGCPGLVQWCKTLENKMKLAHIKEIILDGEPLSLTRSRRLTLQNKGAPTKRMEDSENRNMDAIGIRTNHPTLLLSSEHRFPKAKDDESKNEHDASKQQREILELSRDFERLTANDDVRDASESEADRAANQLNLPAQQFSLGSWVGSTTAETHRTQRRRKPAAELIRRKGGTASPPTPPLAGPSAAGTSPASPLVSRPSSTTTPLVNSLQCSGAPPATLGSMYTFTATARPLPLLPMATSKDENKAERSL</sequence>
<dbReference type="InterPro" id="IPR000719">
    <property type="entry name" value="Prot_kinase_dom"/>
</dbReference>
<dbReference type="GO" id="GO:0005524">
    <property type="term" value="F:ATP binding"/>
    <property type="evidence" value="ECO:0007669"/>
    <property type="project" value="UniProtKB-UniRule"/>
</dbReference>
<evidence type="ECO:0000256" key="4">
    <source>
        <dbReference type="ARBA" id="ARBA00022692"/>
    </source>
</evidence>
<evidence type="ECO:0000259" key="14">
    <source>
        <dbReference type="PROSITE" id="PS50011"/>
    </source>
</evidence>
<dbReference type="FunFam" id="1.10.510.10:FF:000870">
    <property type="entry name" value="OSJNBa0016N04.16-like protein"/>
    <property type="match status" value="1"/>
</dbReference>
<keyword evidence="16" id="KW-1185">Reference proteome</keyword>
<keyword evidence="4" id="KW-0812">Transmembrane</keyword>
<organism evidence="15 16">
    <name type="scientific">Urochloa decumbens</name>
    <dbReference type="NCBI Taxonomy" id="240449"/>
    <lineage>
        <taxon>Eukaryota</taxon>
        <taxon>Viridiplantae</taxon>
        <taxon>Streptophyta</taxon>
        <taxon>Embryophyta</taxon>
        <taxon>Tracheophyta</taxon>
        <taxon>Spermatophyta</taxon>
        <taxon>Magnoliopsida</taxon>
        <taxon>Liliopsida</taxon>
        <taxon>Poales</taxon>
        <taxon>Poaceae</taxon>
        <taxon>PACMAD clade</taxon>
        <taxon>Panicoideae</taxon>
        <taxon>Panicodae</taxon>
        <taxon>Paniceae</taxon>
        <taxon>Melinidinae</taxon>
        <taxon>Urochloa</taxon>
    </lineage>
</organism>
<feature type="domain" description="Protein kinase" evidence="14">
    <location>
        <begin position="18"/>
        <end position="308"/>
    </location>
</feature>
<evidence type="ECO:0000256" key="1">
    <source>
        <dbReference type="ARBA" id="ARBA00004162"/>
    </source>
</evidence>
<keyword evidence="2" id="KW-0433">Leucine-rich repeat</keyword>
<evidence type="ECO:0000313" key="15">
    <source>
        <dbReference type="EMBL" id="CAL4984853.1"/>
    </source>
</evidence>
<dbReference type="InterPro" id="IPR011009">
    <property type="entry name" value="Kinase-like_dom_sf"/>
</dbReference>
<dbReference type="PROSITE" id="PS00107">
    <property type="entry name" value="PROTEIN_KINASE_ATP"/>
    <property type="match status" value="1"/>
</dbReference>
<dbReference type="Pfam" id="PF23559">
    <property type="entry name" value="WHD_DRP"/>
    <property type="match status" value="1"/>
</dbReference>
<dbReference type="SUPFAM" id="SSF52540">
    <property type="entry name" value="P-loop containing nucleoside triphosphate hydrolases"/>
    <property type="match status" value="1"/>
</dbReference>
<dbReference type="Gene3D" id="1.10.510.10">
    <property type="entry name" value="Transferase(Phosphotransferase) domain 1"/>
    <property type="match status" value="1"/>
</dbReference>
<gene>
    <name evidence="15" type="ORF">URODEC1_LOCUS57679</name>
</gene>
<dbReference type="SUPFAM" id="SSF52058">
    <property type="entry name" value="L domain-like"/>
    <property type="match status" value="1"/>
</dbReference>
<dbReference type="PROSITE" id="PS51450">
    <property type="entry name" value="LRR"/>
    <property type="match status" value="1"/>
</dbReference>
<evidence type="ECO:0000256" key="13">
    <source>
        <dbReference type="SAM" id="MobiDB-lite"/>
    </source>
</evidence>
<dbReference type="InterPro" id="IPR008271">
    <property type="entry name" value="Ser/Thr_kinase_AS"/>
</dbReference>
<keyword evidence="6 12" id="KW-0547">Nucleotide-binding</keyword>
<dbReference type="InterPro" id="IPR027417">
    <property type="entry name" value="P-loop_NTPase"/>
</dbReference>
<feature type="region of interest" description="Disordered" evidence="13">
    <location>
        <begin position="1465"/>
        <end position="1541"/>
    </location>
</feature>
<keyword evidence="5" id="KW-0677">Repeat</keyword>
<dbReference type="SMART" id="SM00220">
    <property type="entry name" value="S_TKc"/>
    <property type="match status" value="1"/>
</dbReference>
<dbReference type="InterPro" id="IPR056789">
    <property type="entry name" value="LRR_R13L1-DRL21"/>
</dbReference>
<evidence type="ECO:0000256" key="7">
    <source>
        <dbReference type="ARBA" id="ARBA00022777"/>
    </source>
</evidence>
<keyword evidence="7" id="KW-0418">Kinase</keyword>
<evidence type="ECO:0000256" key="6">
    <source>
        <dbReference type="ARBA" id="ARBA00022741"/>
    </source>
</evidence>
<dbReference type="GO" id="GO:0006952">
    <property type="term" value="P:defense response"/>
    <property type="evidence" value="ECO:0007669"/>
    <property type="project" value="UniProtKB-KW"/>
</dbReference>